<feature type="compositionally biased region" description="Gly residues" evidence="2">
    <location>
        <begin position="1378"/>
        <end position="1387"/>
    </location>
</feature>
<feature type="chain" id="PRO_5042963614" description="BRICHOS domain-containing protein" evidence="3">
    <location>
        <begin position="20"/>
        <end position="2178"/>
    </location>
</feature>
<feature type="compositionally biased region" description="Polar residues" evidence="2">
    <location>
        <begin position="1014"/>
        <end position="1036"/>
    </location>
</feature>
<feature type="compositionally biased region" description="Basic and acidic residues" evidence="2">
    <location>
        <begin position="1563"/>
        <end position="1584"/>
    </location>
</feature>
<name>A0AAN7S8E9_9COLE</name>
<feature type="compositionally biased region" description="Gly residues" evidence="2">
    <location>
        <begin position="1585"/>
        <end position="1596"/>
    </location>
</feature>
<feature type="compositionally biased region" description="Gly residues" evidence="2">
    <location>
        <begin position="1482"/>
        <end position="1495"/>
    </location>
</feature>
<keyword evidence="3" id="KW-0732">Signal</keyword>
<feature type="compositionally biased region" description="Basic and acidic residues" evidence="2">
    <location>
        <begin position="1615"/>
        <end position="1637"/>
    </location>
</feature>
<feature type="compositionally biased region" description="Gly residues" evidence="2">
    <location>
        <begin position="1323"/>
        <end position="1334"/>
    </location>
</feature>
<dbReference type="Proteomes" id="UP001353858">
    <property type="component" value="Unassembled WGS sequence"/>
</dbReference>
<feature type="compositionally biased region" description="Gly residues" evidence="2">
    <location>
        <begin position="1273"/>
        <end position="1284"/>
    </location>
</feature>
<feature type="region of interest" description="Disordered" evidence="2">
    <location>
        <begin position="1061"/>
        <end position="1095"/>
    </location>
</feature>
<feature type="compositionally biased region" description="Low complexity" evidence="2">
    <location>
        <begin position="1696"/>
        <end position="1711"/>
    </location>
</feature>
<feature type="domain" description="BRICHOS" evidence="4">
    <location>
        <begin position="512"/>
        <end position="595"/>
    </location>
</feature>
<feature type="compositionally biased region" description="Gly residues" evidence="2">
    <location>
        <begin position="1203"/>
        <end position="1216"/>
    </location>
</feature>
<protein>
    <recommendedName>
        <fullName evidence="4">BRICHOS domain-containing protein</fullName>
    </recommendedName>
</protein>
<dbReference type="Pfam" id="PF04089">
    <property type="entry name" value="BRICHOS"/>
    <property type="match status" value="1"/>
</dbReference>
<sequence>MKTIFSVVFVSVFISYSNALSYGALENRAQLQLGNVLQPILECLMNNLGAISNEDLPVIIDRIKSILLKIGSCSNLNLSGANYNFELLQCFIGTLGQVSKEDLSAIVIQLQPILSKAQNVINCIRNSFQQLCQGLCNIPGITICDSSVMGLDLSQLIAKLLDPAVQTLFCGFLGKKVLGKNFVKNATMKWVQGLVIKIISNVTYMAPLVTTTIVNGEIDNNIVSNSNSASEVVFENTPNTIDLEQRRVEPSDANVSPRCRSALGSVVGILGVIGYKNFDENDLKIKIIAVCDKLHASLPVQQQQALKHLLIHLFVRWKDLAYCQLKSTEIISTTNDTDHVSCSFTEMSCSYDPASSSKSLTSSDDDSLDKIESKICENTNSGSIIADSELVDSFYKDFHNNTNECCDEESEIGSSSGSDKEESSDPEELLCVPDDAAKKVFTVTGRRIVNISYFLEQLKNLQHEGHQVAVFFMELKLIYFLISTFLLPLSDLQDTTNSEITDTNAQYIELEKNDVEKTKTFYDYQTHVIAYKDLVESKCYIERMQLNQKPPKNSTIQSNTKTLYVYDTKLTKRQAYKVAGSRVVDFCRGFPTYLLQELSYVNDLNEIDSVNEVGHKHSTIRVKRSSQYYPPERVRGQTQSQYLSFGSGGQGKAEAEASYGVSKAVVTGSGGMGQAQSQSNPYGCEECYDQFKPGSTRKPIGPPQDSRYKPQNGIYFPGHDSSYGTEEGTLYPGEKKPDYGHPSSGTGLRPSYEPGDHDGSRPINGPGEQQNLYPGQQNGNGVLSPSHRPNGHPSHTDGTLYPGEKKPDYGYPSGGTGSRPSYKPGDHNGSRPSNGLGGQQNLYPSQQNGNGALSPSHKPNGHPSEHDGLRPSNGQGGYQHFYPGQHNGNGVGSPSHRPNGHPSDHDSSRPSYGQDLYPSTHNGNGILGPTHRPSSHPSEHDGSGPSNGQGGHQHLFPGQHNGNGMGSPSHRPNGHPSDHDSSRPGYGQDGQNFYPGTQNGNQMIHKPSDHLSVNGKTKPSYETNGQHSYTTDTDQKTSLQDIRGNFKGNFAGVYHSTNNHGQFEGNFEGEYNPYNRKPTQFPIGPPHEQSYNNGGNFYGSFSGIYNIGKPSFGRPGEGKPEYGRPESGRPGFDKPGDGGPGYGKPGVDKPGFGRPGDRQPGFGRPDGDGTEFQRPGEGRPGFSRPGDGGPGYERPGVDKPGFGRPGDGRPGFGRPGGDNAEFEIPGEGRPGFSRPGESGPGYGRPGDDKPGFGRPGFGRPGSGDTEFERPGEGRPGFGKPGEGSPGYERPGVDQPGFGRPGHGKPGFDRPGEDGTQFERPGEGRPGFGRPGDSGSGYERPGEGRPGIPGFGRPGDGRPGYDRPGADGTEFERPSEGRPGFGRPGDTGSGYERPGEGRPGIPGFGRPGDGRPGYNRPGEDGTEFERPGEGRPGFGRPGDTGSGYERPGESRPGIPGFGRPGDGRPGYDRPGGDGTEFERPGEGRPGFGRPGDGGPGYERPGEGRPGLPGFGRPGDGRPGYDRPGGDETGFERPGEGRPGFGRPDDGGPGYGRPGEYKPGFGRPGDSRPGFDRPGGDGTELERPGEGRPGFGRPGDGVPGYERPSEGKPGLPGFGRPGDDRPGYDRPGGDGTEIERPGEGRPGFGRPGYESPGKKPGFGRPGDTQPGYDGSGFGKPGFDETWQPGSSNFERPDGDDGNTQVQTSVQQVNNETQASASAHGYYNGGNADSQVSGVYSGSGSFSASAGTSDGKRGANTQVSGGKEGALSSAQGQGGAGRSQAQVELNSQTGQTASNAQTSGWNHGTNTQVQGGMKGGMADAQANGLGRTSSQAQIGFLPYDELEHENDQSPYTGGGTAAAQSGAFAGQSQAQLQGRYYHGIRYVGSAQAGSGTNATHNNQIQFEKFTLPTMKPFRNSNISLNQVQVGNSFKNDSSEPHVAKHHKKDKSNKDQKQIVITPNYADESDEYEYGSVDEDDYDSDTKPNKISQNTRSQKQHIVLDPLEDIDAVVMQVQGQPSIQDGTILQPGDTVPGTHGYQIPKGFRGVVKSVAGSPYPQATGYNSQAQTVSFIPGRGEIIYKQPSYSIVSRTGSVDGKYSFGTRYAYQPQQYQLRAGESQPSFISTSKSETSVRNFNPGKKNSPVYYSQSSTCGFFTNSCVYNGNTKICVPKPKVNINGSPIGC</sequence>
<feature type="compositionally biased region" description="Low complexity" evidence="2">
    <location>
        <begin position="1726"/>
        <end position="1746"/>
    </location>
</feature>
<feature type="compositionally biased region" description="Polar residues" evidence="2">
    <location>
        <begin position="839"/>
        <end position="853"/>
    </location>
</feature>
<evidence type="ECO:0000313" key="5">
    <source>
        <dbReference type="EMBL" id="KAK4877561.1"/>
    </source>
</evidence>
<feature type="compositionally biased region" description="Gly residues" evidence="2">
    <location>
        <begin position="1396"/>
        <end position="1410"/>
    </location>
</feature>
<dbReference type="InterPro" id="IPR007084">
    <property type="entry name" value="BRICHOS_dom"/>
</dbReference>
<evidence type="ECO:0000256" key="2">
    <source>
        <dbReference type="SAM" id="MobiDB-lite"/>
    </source>
</evidence>
<feature type="compositionally biased region" description="Gly residues" evidence="2">
    <location>
        <begin position="1343"/>
        <end position="1353"/>
    </location>
</feature>
<dbReference type="EMBL" id="JARPUR010000004">
    <property type="protein sequence ID" value="KAK4877561.1"/>
    <property type="molecule type" value="Genomic_DNA"/>
</dbReference>
<feature type="compositionally biased region" description="Basic and acidic residues" evidence="2">
    <location>
        <begin position="1460"/>
        <end position="1481"/>
    </location>
</feature>
<evidence type="ECO:0000259" key="4">
    <source>
        <dbReference type="PROSITE" id="PS50869"/>
    </source>
</evidence>
<feature type="compositionally biased region" description="Basic and acidic residues" evidence="2">
    <location>
        <begin position="1354"/>
        <end position="1375"/>
    </location>
</feature>
<reference evidence="6" key="1">
    <citation type="submission" date="2023-01" db="EMBL/GenBank/DDBJ databases">
        <title>Key to firefly adult light organ development and bioluminescence: homeobox transcription factors regulate luciferase expression and transportation to peroxisome.</title>
        <authorList>
            <person name="Fu X."/>
        </authorList>
    </citation>
    <scope>NUCLEOTIDE SEQUENCE [LARGE SCALE GENOMIC DNA]</scope>
</reference>
<feature type="compositionally biased region" description="Gly residues" evidence="2">
    <location>
        <begin position="1429"/>
        <end position="1440"/>
    </location>
</feature>
<proteinExistence type="predicted"/>
<feature type="compositionally biased region" description="Polar residues" evidence="2">
    <location>
        <begin position="767"/>
        <end position="783"/>
    </location>
</feature>
<organism evidence="5 6">
    <name type="scientific">Aquatica leii</name>
    <dbReference type="NCBI Taxonomy" id="1421715"/>
    <lineage>
        <taxon>Eukaryota</taxon>
        <taxon>Metazoa</taxon>
        <taxon>Ecdysozoa</taxon>
        <taxon>Arthropoda</taxon>
        <taxon>Hexapoda</taxon>
        <taxon>Insecta</taxon>
        <taxon>Pterygota</taxon>
        <taxon>Neoptera</taxon>
        <taxon>Endopterygota</taxon>
        <taxon>Coleoptera</taxon>
        <taxon>Polyphaga</taxon>
        <taxon>Elateriformia</taxon>
        <taxon>Elateroidea</taxon>
        <taxon>Lampyridae</taxon>
        <taxon>Luciolinae</taxon>
        <taxon>Aquatica</taxon>
    </lineage>
</organism>
<dbReference type="PROSITE" id="PS50869">
    <property type="entry name" value="BRICHOS"/>
    <property type="match status" value="1"/>
</dbReference>
<feature type="signal peptide" evidence="3">
    <location>
        <begin position="1"/>
        <end position="19"/>
    </location>
</feature>
<feature type="region of interest" description="Disordered" evidence="2">
    <location>
        <begin position="1109"/>
        <end position="1824"/>
    </location>
</feature>
<accession>A0AAN7S8E9</accession>
<keyword evidence="1" id="KW-1015">Disulfide bond</keyword>
<comment type="caution">
    <text evidence="5">The sequence shown here is derived from an EMBL/GenBank/DDBJ whole genome shotgun (WGS) entry which is preliminary data.</text>
</comment>
<feature type="region of interest" description="Disordered" evidence="2">
    <location>
        <begin position="405"/>
        <end position="428"/>
    </location>
</feature>
<dbReference type="Gene3D" id="3.30.390.150">
    <property type="match status" value="1"/>
</dbReference>
<feature type="compositionally biased region" description="Polar residues" evidence="2">
    <location>
        <begin position="989"/>
        <end position="1002"/>
    </location>
</feature>
<evidence type="ECO:0000256" key="1">
    <source>
        <dbReference type="ARBA" id="ARBA00023157"/>
    </source>
</evidence>
<feature type="compositionally biased region" description="Gly residues" evidence="2">
    <location>
        <begin position="1502"/>
        <end position="1512"/>
    </location>
</feature>
<feature type="region of interest" description="Disordered" evidence="2">
    <location>
        <begin position="1924"/>
        <end position="1992"/>
    </location>
</feature>
<gene>
    <name evidence="5" type="ORF">RN001_010067</name>
</gene>
<feature type="region of interest" description="Disordered" evidence="2">
    <location>
        <begin position="693"/>
        <end position="1036"/>
    </location>
</feature>
<evidence type="ECO:0000256" key="3">
    <source>
        <dbReference type="SAM" id="SignalP"/>
    </source>
</evidence>
<feature type="compositionally biased region" description="Basic and acidic residues" evidence="2">
    <location>
        <begin position="1416"/>
        <end position="1428"/>
    </location>
</feature>
<feature type="compositionally biased region" description="Basic and acidic residues" evidence="2">
    <location>
        <begin position="1116"/>
        <end position="1136"/>
    </location>
</feature>
<keyword evidence="6" id="KW-1185">Reference proteome</keyword>
<feature type="compositionally biased region" description="Polar residues" evidence="2">
    <location>
        <begin position="1780"/>
        <end position="1807"/>
    </location>
</feature>
<evidence type="ECO:0000313" key="6">
    <source>
        <dbReference type="Proteomes" id="UP001353858"/>
    </source>
</evidence>
<feature type="compositionally biased region" description="Basic and acidic residues" evidence="2">
    <location>
        <begin position="1513"/>
        <end position="1534"/>
    </location>
</feature>
<feature type="compositionally biased region" description="Acidic residues" evidence="2">
    <location>
        <begin position="1959"/>
        <end position="1975"/>
    </location>
</feature>